<dbReference type="PANTHER" id="PTHR43077:SF8">
    <property type="entry name" value="DOXORUBICIN RESISTANCE ABC TRANSPORTER PERMEASE PROTEIN DRRB"/>
    <property type="match status" value="1"/>
</dbReference>
<evidence type="ECO:0000256" key="5">
    <source>
        <dbReference type="ARBA" id="ARBA00022989"/>
    </source>
</evidence>
<dbReference type="InterPro" id="IPR022703">
    <property type="entry name" value="DUF3533"/>
</dbReference>
<feature type="transmembrane region" description="Helical" evidence="7">
    <location>
        <begin position="272"/>
        <end position="292"/>
    </location>
</feature>
<dbReference type="GO" id="GO:0005886">
    <property type="term" value="C:plasma membrane"/>
    <property type="evidence" value="ECO:0007669"/>
    <property type="project" value="UniProtKB-SubCell"/>
</dbReference>
<evidence type="ECO:0000256" key="1">
    <source>
        <dbReference type="ARBA" id="ARBA00004651"/>
    </source>
</evidence>
<feature type="transmembrane region" description="Helical" evidence="7">
    <location>
        <begin position="395"/>
        <end position="416"/>
    </location>
</feature>
<keyword evidence="5 7" id="KW-1133">Transmembrane helix</keyword>
<organism evidence="9 10">
    <name type="scientific">Nocardia panacis</name>
    <dbReference type="NCBI Taxonomy" id="2340916"/>
    <lineage>
        <taxon>Bacteria</taxon>
        <taxon>Bacillati</taxon>
        <taxon>Actinomycetota</taxon>
        <taxon>Actinomycetes</taxon>
        <taxon>Mycobacteriales</taxon>
        <taxon>Nocardiaceae</taxon>
        <taxon>Nocardia</taxon>
    </lineage>
</organism>
<dbReference type="Proteomes" id="UP000266677">
    <property type="component" value="Unassembled WGS sequence"/>
</dbReference>
<evidence type="ECO:0000313" key="9">
    <source>
        <dbReference type="EMBL" id="RJO78444.1"/>
    </source>
</evidence>
<evidence type="ECO:0000256" key="6">
    <source>
        <dbReference type="ARBA" id="ARBA00023136"/>
    </source>
</evidence>
<protein>
    <submittedName>
        <fullName evidence="9">DUF3533 domain-containing protein</fullName>
    </submittedName>
</protein>
<evidence type="ECO:0000313" key="10">
    <source>
        <dbReference type="Proteomes" id="UP000266677"/>
    </source>
</evidence>
<gene>
    <name evidence="9" type="ORF">D5S18_06055</name>
</gene>
<evidence type="ECO:0000256" key="3">
    <source>
        <dbReference type="ARBA" id="ARBA00022475"/>
    </source>
</evidence>
<comment type="caution">
    <text evidence="9">The sequence shown here is derived from an EMBL/GenBank/DDBJ whole genome shotgun (WGS) entry which is preliminary data.</text>
</comment>
<dbReference type="RefSeq" id="WP_120038808.1">
    <property type="nucleotide sequence ID" value="NZ_QZFU01000013.1"/>
</dbReference>
<comment type="similarity">
    <text evidence="2">Belongs to the ABC-2 integral membrane protein family.</text>
</comment>
<proteinExistence type="inferred from homology"/>
<dbReference type="InterPro" id="IPR051328">
    <property type="entry name" value="T7SS_ABC-Transporter"/>
</dbReference>
<name>A0A3A4KGJ4_9NOCA</name>
<evidence type="ECO:0000256" key="2">
    <source>
        <dbReference type="ARBA" id="ARBA00007783"/>
    </source>
</evidence>
<dbReference type="PANTHER" id="PTHR43077">
    <property type="entry name" value="TRANSPORT PERMEASE YVFS-RELATED"/>
    <property type="match status" value="1"/>
</dbReference>
<keyword evidence="3" id="KW-1003">Cell membrane</keyword>
<evidence type="ECO:0000256" key="4">
    <source>
        <dbReference type="ARBA" id="ARBA00022692"/>
    </source>
</evidence>
<evidence type="ECO:0000256" key="7">
    <source>
        <dbReference type="SAM" id="Phobius"/>
    </source>
</evidence>
<evidence type="ECO:0000259" key="8">
    <source>
        <dbReference type="Pfam" id="PF12051"/>
    </source>
</evidence>
<comment type="subcellular location">
    <subcellularLocation>
        <location evidence="1">Cell membrane</location>
        <topology evidence="1">Multi-pass membrane protein</topology>
    </subcellularLocation>
</comment>
<feature type="transmembrane region" description="Helical" evidence="7">
    <location>
        <begin position="334"/>
        <end position="354"/>
    </location>
</feature>
<dbReference type="EMBL" id="QZFU01000013">
    <property type="protein sequence ID" value="RJO78444.1"/>
    <property type="molecule type" value="Genomic_DNA"/>
</dbReference>
<feature type="transmembrane region" description="Helical" evidence="7">
    <location>
        <begin position="218"/>
        <end position="242"/>
    </location>
</feature>
<reference evidence="9 10" key="1">
    <citation type="submission" date="2018-09" db="EMBL/GenBank/DDBJ databases">
        <title>YIM PH21274 draft genome.</title>
        <authorList>
            <person name="Miao C."/>
        </authorList>
    </citation>
    <scope>NUCLEOTIDE SEQUENCE [LARGE SCALE GENOMIC DNA]</scope>
    <source>
        <strain evidence="9 10">YIM PH 21724</strain>
    </source>
</reference>
<dbReference type="AlphaFoldDB" id="A0A3A4KGJ4"/>
<accession>A0A3A4KGJ4</accession>
<feature type="transmembrane region" description="Helical" evidence="7">
    <location>
        <begin position="20"/>
        <end position="43"/>
    </location>
</feature>
<dbReference type="Pfam" id="PF12051">
    <property type="entry name" value="DUF3533"/>
    <property type="match status" value="1"/>
</dbReference>
<dbReference type="Gene3D" id="3.40.1710.10">
    <property type="entry name" value="abc type-2 transporter like domain"/>
    <property type="match status" value="1"/>
</dbReference>
<sequence length="428" mass="45112">MTTADSGNEGGGRRLPAKAWLAPMVVIALLMSLLATMYLAYVVDPAKHLHEFPIALVDQDQGDVIGGKPTNLGEQIADGLTKQVPAEKVALRPMGIGQAQRELGDGKLYGAIVIPADFTKRVGIFATASVVPGDVQQPIITVYTNPRAGSFAVSLVQTITGQALSKVNQTVGAQLTDQVKGQTQGQELVGLSRLLLAKPIDVVVTPYHPLPAGTGGGLVAFFYTVMVLLAGFTGAVVITSMVDSSLGFAPTEFGPWYAHFPRAPISRLRTLLMKWAIMAVMAPVVSGIYMGVARWLGMPIDRPLALFLYSTLAIVAVGVTALSIVAAFGTAGLLVNLVLFIVLGLPSSGGTIPVEAVPRGVAWLSGFEPMHQVFLGLRSILFFDASGAAGLSRALWMTLLGLAIGLVLGAVVTKFYDYKGLHRKPVQV</sequence>
<feature type="transmembrane region" description="Helical" evidence="7">
    <location>
        <begin position="304"/>
        <end position="328"/>
    </location>
</feature>
<feature type="domain" description="DUF3533" evidence="8">
    <location>
        <begin position="25"/>
        <end position="387"/>
    </location>
</feature>
<keyword evidence="6 7" id="KW-0472">Membrane</keyword>
<keyword evidence="10" id="KW-1185">Reference proteome</keyword>
<dbReference type="OrthoDB" id="4571363at2"/>
<keyword evidence="4 7" id="KW-0812">Transmembrane</keyword>